<keyword evidence="1" id="KW-1133">Transmembrane helix</keyword>
<accession>A0A9P6E6I7</accession>
<keyword evidence="1" id="KW-0472">Membrane</keyword>
<keyword evidence="3" id="KW-1185">Reference proteome</keyword>
<feature type="transmembrane region" description="Helical" evidence="1">
    <location>
        <begin position="7"/>
        <end position="27"/>
    </location>
</feature>
<evidence type="ECO:0000313" key="2">
    <source>
        <dbReference type="EMBL" id="KAF9523422.1"/>
    </source>
</evidence>
<sequence length="109" mass="12878">MTSRKLMPICIHDLLVMNAICHLYAFHPENLPVSVLLLPLTMFVRLVPLYVLAVLFCMTSFFQGVQPVSEHQFFCVQNSSYVKRVYCMAWIYRLPQRYVKSNYDYCIIF</sequence>
<dbReference type="EMBL" id="MU157918">
    <property type="protein sequence ID" value="KAF9523422.1"/>
    <property type="molecule type" value="Genomic_DNA"/>
</dbReference>
<feature type="transmembrane region" description="Helical" evidence="1">
    <location>
        <begin position="33"/>
        <end position="57"/>
    </location>
</feature>
<reference evidence="2" key="1">
    <citation type="submission" date="2020-11" db="EMBL/GenBank/DDBJ databases">
        <authorList>
            <consortium name="DOE Joint Genome Institute"/>
            <person name="Ahrendt S."/>
            <person name="Riley R."/>
            <person name="Andreopoulos W."/>
            <person name="Labutti K."/>
            <person name="Pangilinan J."/>
            <person name="Ruiz-Duenas F.J."/>
            <person name="Barrasa J.M."/>
            <person name="Sanchez-Garcia M."/>
            <person name="Camarero S."/>
            <person name="Miyauchi S."/>
            <person name="Serrano A."/>
            <person name="Linde D."/>
            <person name="Babiker R."/>
            <person name="Drula E."/>
            <person name="Ayuso-Fernandez I."/>
            <person name="Pacheco R."/>
            <person name="Padilla G."/>
            <person name="Ferreira P."/>
            <person name="Barriuso J."/>
            <person name="Kellner H."/>
            <person name="Castanera R."/>
            <person name="Alfaro M."/>
            <person name="Ramirez L."/>
            <person name="Pisabarro A.G."/>
            <person name="Kuo A."/>
            <person name="Tritt A."/>
            <person name="Lipzen A."/>
            <person name="He G."/>
            <person name="Yan M."/>
            <person name="Ng V."/>
            <person name="Cullen D."/>
            <person name="Martin F."/>
            <person name="Rosso M.-N."/>
            <person name="Henrissat B."/>
            <person name="Hibbett D."/>
            <person name="Martinez A.T."/>
            <person name="Grigoriev I.V."/>
        </authorList>
    </citation>
    <scope>NUCLEOTIDE SEQUENCE</scope>
    <source>
        <strain evidence="2">CBS 506.95</strain>
    </source>
</reference>
<keyword evidence="1" id="KW-0812">Transmembrane</keyword>
<dbReference type="Proteomes" id="UP000807306">
    <property type="component" value="Unassembled WGS sequence"/>
</dbReference>
<gene>
    <name evidence="2" type="ORF">CPB83DRAFT_862904</name>
</gene>
<comment type="caution">
    <text evidence="2">The sequence shown here is derived from an EMBL/GenBank/DDBJ whole genome shotgun (WGS) entry which is preliminary data.</text>
</comment>
<evidence type="ECO:0000313" key="3">
    <source>
        <dbReference type="Proteomes" id="UP000807306"/>
    </source>
</evidence>
<protein>
    <submittedName>
        <fullName evidence="2">Uncharacterized protein</fullName>
    </submittedName>
</protein>
<name>A0A9P6E6I7_9AGAR</name>
<proteinExistence type="predicted"/>
<organism evidence="2 3">
    <name type="scientific">Crepidotus variabilis</name>
    <dbReference type="NCBI Taxonomy" id="179855"/>
    <lineage>
        <taxon>Eukaryota</taxon>
        <taxon>Fungi</taxon>
        <taxon>Dikarya</taxon>
        <taxon>Basidiomycota</taxon>
        <taxon>Agaricomycotina</taxon>
        <taxon>Agaricomycetes</taxon>
        <taxon>Agaricomycetidae</taxon>
        <taxon>Agaricales</taxon>
        <taxon>Agaricineae</taxon>
        <taxon>Crepidotaceae</taxon>
        <taxon>Crepidotus</taxon>
    </lineage>
</organism>
<evidence type="ECO:0000256" key="1">
    <source>
        <dbReference type="SAM" id="Phobius"/>
    </source>
</evidence>
<dbReference type="AlphaFoldDB" id="A0A9P6E6I7"/>